<evidence type="ECO:0000256" key="1">
    <source>
        <dbReference type="SAM" id="MobiDB-lite"/>
    </source>
</evidence>
<dbReference type="AlphaFoldDB" id="A0A7J8BIK8"/>
<dbReference type="Proteomes" id="UP000593571">
    <property type="component" value="Unassembled WGS sequence"/>
</dbReference>
<evidence type="ECO:0000313" key="3">
    <source>
        <dbReference type="EMBL" id="KAF6398246.1"/>
    </source>
</evidence>
<organism evidence="3 4">
    <name type="scientific">Rousettus aegyptiacus</name>
    <name type="common">Egyptian fruit bat</name>
    <name type="synonym">Pteropus aegyptiacus</name>
    <dbReference type="NCBI Taxonomy" id="9407"/>
    <lineage>
        <taxon>Eukaryota</taxon>
        <taxon>Metazoa</taxon>
        <taxon>Chordata</taxon>
        <taxon>Craniata</taxon>
        <taxon>Vertebrata</taxon>
        <taxon>Euteleostomi</taxon>
        <taxon>Mammalia</taxon>
        <taxon>Eutheria</taxon>
        <taxon>Laurasiatheria</taxon>
        <taxon>Chiroptera</taxon>
        <taxon>Yinpterochiroptera</taxon>
        <taxon>Pteropodoidea</taxon>
        <taxon>Pteropodidae</taxon>
        <taxon>Rousettinae</taxon>
        <taxon>Rousettus</taxon>
    </lineage>
</organism>
<sequence>MGLQGAFCFPLGLLFGSVLLAASAPAALESPDCSDKEQQVTVSHTYRIDVPKSALVQVEADPPPSGDDGASLLAPGEADEQNIIFRHNIRLQTPPKDCALAGLVQDLLGRVKKLEEEMAEVKGQCDPQRCCQGAAGELSARRSLGEPSVSTFSPPVLRRPPEHSEPGALRPLRGLYLWHWRQGPPGAWTPASRRESVRGVFHLWLHRECRGQRRGSGESQPRPGTNARSATT</sequence>
<keyword evidence="4" id="KW-1185">Reference proteome</keyword>
<feature type="region of interest" description="Disordered" evidence="1">
    <location>
        <begin position="211"/>
        <end position="232"/>
    </location>
</feature>
<feature type="compositionally biased region" description="Polar residues" evidence="1">
    <location>
        <begin position="217"/>
        <end position="232"/>
    </location>
</feature>
<protein>
    <submittedName>
        <fullName evidence="3">Tenascin N</fullName>
    </submittedName>
</protein>
<keyword evidence="2" id="KW-0732">Signal</keyword>
<feature type="signal peptide" evidence="2">
    <location>
        <begin position="1"/>
        <end position="23"/>
    </location>
</feature>
<gene>
    <name evidence="3" type="ORF">HJG63_019666</name>
</gene>
<accession>A0A7J8BIK8</accession>
<evidence type="ECO:0000313" key="4">
    <source>
        <dbReference type="Proteomes" id="UP000593571"/>
    </source>
</evidence>
<evidence type="ECO:0000256" key="2">
    <source>
        <dbReference type="SAM" id="SignalP"/>
    </source>
</evidence>
<proteinExistence type="predicted"/>
<reference evidence="3 4" key="1">
    <citation type="journal article" date="2020" name="Nature">
        <title>Six reference-quality genomes reveal evolution of bat adaptations.</title>
        <authorList>
            <person name="Jebb D."/>
            <person name="Huang Z."/>
            <person name="Pippel M."/>
            <person name="Hughes G.M."/>
            <person name="Lavrichenko K."/>
            <person name="Devanna P."/>
            <person name="Winkler S."/>
            <person name="Jermiin L.S."/>
            <person name="Skirmuntt E.C."/>
            <person name="Katzourakis A."/>
            <person name="Burkitt-Gray L."/>
            <person name="Ray D.A."/>
            <person name="Sullivan K.A.M."/>
            <person name="Roscito J.G."/>
            <person name="Kirilenko B.M."/>
            <person name="Davalos L.M."/>
            <person name="Corthals A.P."/>
            <person name="Power M.L."/>
            <person name="Jones G."/>
            <person name="Ransome R.D."/>
            <person name="Dechmann D.K.N."/>
            <person name="Locatelli A.G."/>
            <person name="Puechmaille S.J."/>
            <person name="Fedrigo O."/>
            <person name="Jarvis E.D."/>
            <person name="Hiller M."/>
            <person name="Vernes S.C."/>
            <person name="Myers E.W."/>
            <person name="Teeling E.C."/>
        </authorList>
    </citation>
    <scope>NUCLEOTIDE SEQUENCE [LARGE SCALE GENOMIC DNA]</scope>
    <source>
        <strain evidence="3">MRouAeg1</strain>
        <tissue evidence="3">Muscle</tissue>
    </source>
</reference>
<name>A0A7J8BIK8_ROUAE</name>
<feature type="chain" id="PRO_5029615558" evidence="2">
    <location>
        <begin position="24"/>
        <end position="232"/>
    </location>
</feature>
<dbReference type="EMBL" id="JACASE010000017">
    <property type="protein sequence ID" value="KAF6398246.1"/>
    <property type="molecule type" value="Genomic_DNA"/>
</dbReference>
<feature type="region of interest" description="Disordered" evidence="1">
    <location>
        <begin position="141"/>
        <end position="166"/>
    </location>
</feature>
<comment type="caution">
    <text evidence="3">The sequence shown here is derived from an EMBL/GenBank/DDBJ whole genome shotgun (WGS) entry which is preliminary data.</text>
</comment>